<protein>
    <recommendedName>
        <fullName evidence="5">DUF4005 domain-containing protein</fullName>
    </recommendedName>
</protein>
<dbReference type="PANTHER" id="PTHR32295:SF121">
    <property type="entry name" value="DUF4005 DOMAIN-CONTAINING PROTEIN"/>
    <property type="match status" value="1"/>
</dbReference>
<proteinExistence type="inferred from homology"/>
<evidence type="ECO:0000259" key="5">
    <source>
        <dbReference type="Pfam" id="PF13178"/>
    </source>
</evidence>
<dbReference type="GO" id="GO:0005516">
    <property type="term" value="F:calmodulin binding"/>
    <property type="evidence" value="ECO:0007669"/>
    <property type="project" value="UniProtKB-KW"/>
</dbReference>
<evidence type="ECO:0000256" key="4">
    <source>
        <dbReference type="SAM" id="MobiDB-lite"/>
    </source>
</evidence>
<dbReference type="CDD" id="cd23767">
    <property type="entry name" value="IQCD"/>
    <property type="match status" value="1"/>
</dbReference>
<sequence length="529" mass="60496">MGKIGGSSWLSVVKRAFRSPTKENSEKRSSRRREENEPEEEEKKRGKRRWIFRKPMNQETIIEHCQARTLSTTTANITPTTSAAVTIATNPVSEAADDEQRHAIAVAMATAVAAQAAVATAQAAVEVVRLTRPSIFVREHYAAIVIQTSFRGYLARRALRALKGLVKLQALVRGHNVRKRANMTLRCMQAMVRVQARVCGQRKKRLSNEGSVDSTISEQNSLWESHFAERKSMSREESYSTADDWVHWDDHPQTIEEIQVMLQKAKEAAMKREKALTNAFSHQMWRTGREPIASEEELEEMPKGHDQWTTRKQWESRGRVSFDQREPIIKTVEIDTYRPYTYSAPNSQRVPHRHCYYQPQRHSSFSMTSPLHRAHINHNNLTPHSPITPPPSKTRHLHVHSASPRCLREQRNHHPMPQVPSLGTPNYMTATASAKARFRSQSAPRQRPSTPEREKAGGSSVRKRLSFPVPPDPCSDFEYNSRSPCYKNIHGGHVRMEQTRSSMSSCCTDSLGEEMYLPPTNNDLRRWLR</sequence>
<evidence type="ECO:0000256" key="2">
    <source>
        <dbReference type="ARBA" id="ARBA00024341"/>
    </source>
</evidence>
<feature type="compositionally biased region" description="Polar residues" evidence="4">
    <location>
        <begin position="439"/>
        <end position="449"/>
    </location>
</feature>
<evidence type="ECO:0000256" key="1">
    <source>
        <dbReference type="ARBA" id="ARBA00022860"/>
    </source>
</evidence>
<comment type="similarity">
    <text evidence="2">Belongs to the IQD family.</text>
</comment>
<dbReference type="InterPro" id="IPR025064">
    <property type="entry name" value="DUF4005"/>
</dbReference>
<evidence type="ECO:0000313" key="6">
    <source>
        <dbReference type="EMBL" id="SPD28324.1"/>
    </source>
</evidence>
<feature type="compositionally biased region" description="Polar residues" evidence="4">
    <location>
        <begin position="421"/>
        <end position="432"/>
    </location>
</feature>
<feature type="region of interest" description="Disordered" evidence="4">
    <location>
        <begin position="405"/>
        <end position="467"/>
    </location>
</feature>
<dbReference type="SMART" id="SM00015">
    <property type="entry name" value="IQ"/>
    <property type="match status" value="2"/>
</dbReference>
<comment type="subunit">
    <text evidence="3">Binds to multiple calmodulin (CaM) in the presence of Ca(2+) and CaM-like proteins.</text>
</comment>
<accession>A0A2N9IVM3</accession>
<feature type="domain" description="DUF4005" evidence="5">
    <location>
        <begin position="403"/>
        <end position="476"/>
    </location>
</feature>
<dbReference type="Pfam" id="PF13178">
    <property type="entry name" value="DUF4005"/>
    <property type="match status" value="1"/>
</dbReference>
<dbReference type="AlphaFoldDB" id="A0A2N9IVM3"/>
<keyword evidence="1" id="KW-0112">Calmodulin-binding</keyword>
<dbReference type="InterPro" id="IPR000048">
    <property type="entry name" value="IQ_motif_EF-hand-BS"/>
</dbReference>
<dbReference type="Pfam" id="PF00612">
    <property type="entry name" value="IQ"/>
    <property type="match status" value="2"/>
</dbReference>
<dbReference type="PANTHER" id="PTHR32295">
    <property type="entry name" value="IQ-DOMAIN 5-RELATED"/>
    <property type="match status" value="1"/>
</dbReference>
<organism evidence="6">
    <name type="scientific">Fagus sylvatica</name>
    <name type="common">Beechnut</name>
    <dbReference type="NCBI Taxonomy" id="28930"/>
    <lineage>
        <taxon>Eukaryota</taxon>
        <taxon>Viridiplantae</taxon>
        <taxon>Streptophyta</taxon>
        <taxon>Embryophyta</taxon>
        <taxon>Tracheophyta</taxon>
        <taxon>Spermatophyta</taxon>
        <taxon>Magnoliopsida</taxon>
        <taxon>eudicotyledons</taxon>
        <taxon>Gunneridae</taxon>
        <taxon>Pentapetalae</taxon>
        <taxon>rosids</taxon>
        <taxon>fabids</taxon>
        <taxon>Fagales</taxon>
        <taxon>Fagaceae</taxon>
        <taxon>Fagus</taxon>
    </lineage>
</organism>
<feature type="compositionally biased region" description="Basic and acidic residues" evidence="4">
    <location>
        <begin position="20"/>
        <end position="35"/>
    </location>
</feature>
<dbReference type="Gene3D" id="1.20.5.190">
    <property type="match status" value="1"/>
</dbReference>
<evidence type="ECO:0000256" key="3">
    <source>
        <dbReference type="ARBA" id="ARBA00024378"/>
    </source>
</evidence>
<name>A0A2N9IVM3_FAGSY</name>
<dbReference type="PROSITE" id="PS50096">
    <property type="entry name" value="IQ"/>
    <property type="match status" value="2"/>
</dbReference>
<feature type="region of interest" description="Disordered" evidence="4">
    <location>
        <begin position="1"/>
        <end position="48"/>
    </location>
</feature>
<gene>
    <name evidence="6" type="ORF">FSB_LOCUS56206</name>
</gene>
<dbReference type="EMBL" id="OIVN01006226">
    <property type="protein sequence ID" value="SPD28324.1"/>
    <property type="molecule type" value="Genomic_DNA"/>
</dbReference>
<reference evidence="6" key="1">
    <citation type="submission" date="2018-02" db="EMBL/GenBank/DDBJ databases">
        <authorList>
            <person name="Cohen D.B."/>
            <person name="Kent A.D."/>
        </authorList>
    </citation>
    <scope>NUCLEOTIDE SEQUENCE</scope>
</reference>